<feature type="domain" description="Helix-hairpin-helix DNA-binding motif class 1" evidence="1">
    <location>
        <begin position="136"/>
        <end position="155"/>
    </location>
</feature>
<dbReference type="PANTHER" id="PTHR21180">
    <property type="entry name" value="ENDONUCLEASE/EXONUCLEASE/PHOSPHATASE FAMILY DOMAIN-CONTAINING PROTEIN 1"/>
    <property type="match status" value="1"/>
</dbReference>
<dbReference type="NCBIfam" id="TIGR00426">
    <property type="entry name" value="competence protein ComEA helix-hairpin-helix repeat region"/>
    <property type="match status" value="1"/>
</dbReference>
<dbReference type="SUPFAM" id="SSF47781">
    <property type="entry name" value="RuvA domain 2-like"/>
    <property type="match status" value="1"/>
</dbReference>
<dbReference type="EMBL" id="VUMN01000001">
    <property type="protein sequence ID" value="MSS57500.1"/>
    <property type="molecule type" value="Genomic_DNA"/>
</dbReference>
<dbReference type="Gene3D" id="1.10.150.320">
    <property type="entry name" value="Photosystem II 12 kDa extrinsic protein"/>
    <property type="match status" value="1"/>
</dbReference>
<dbReference type="PANTHER" id="PTHR21180:SF32">
    <property type="entry name" value="ENDONUCLEASE_EXONUCLEASE_PHOSPHATASE FAMILY DOMAIN-CONTAINING PROTEIN 1"/>
    <property type="match status" value="1"/>
</dbReference>
<dbReference type="InterPro" id="IPR003583">
    <property type="entry name" value="Hlx-hairpin-Hlx_DNA-bd_motif"/>
</dbReference>
<dbReference type="GO" id="GO:0015627">
    <property type="term" value="C:type II protein secretion system complex"/>
    <property type="evidence" value="ECO:0007669"/>
    <property type="project" value="TreeGrafter"/>
</dbReference>
<gene>
    <name evidence="2" type="ORF">FYJ51_01050</name>
</gene>
<evidence type="ECO:0000313" key="2">
    <source>
        <dbReference type="EMBL" id="MSS57500.1"/>
    </source>
</evidence>
<dbReference type="GO" id="GO:0015628">
    <property type="term" value="P:protein secretion by the type II secretion system"/>
    <property type="evidence" value="ECO:0007669"/>
    <property type="project" value="TreeGrafter"/>
</dbReference>
<name>A0A7X2TEV4_9FIRM</name>
<feature type="domain" description="Helix-hairpin-helix DNA-binding motif class 1" evidence="1">
    <location>
        <begin position="106"/>
        <end position="125"/>
    </location>
</feature>
<reference evidence="2 3" key="1">
    <citation type="submission" date="2019-08" db="EMBL/GenBank/DDBJ databases">
        <title>In-depth cultivation of the pig gut microbiome towards novel bacterial diversity and tailored functional studies.</title>
        <authorList>
            <person name="Wylensek D."/>
            <person name="Hitch T.C.A."/>
            <person name="Clavel T."/>
        </authorList>
    </citation>
    <scope>NUCLEOTIDE SEQUENCE [LARGE SCALE GENOMIC DNA]</scope>
    <source>
        <strain evidence="2 3">Oil+RF-744-GAM-WT-6</strain>
    </source>
</reference>
<dbReference type="SMART" id="SM00278">
    <property type="entry name" value="HhH1"/>
    <property type="match status" value="2"/>
</dbReference>
<evidence type="ECO:0000313" key="3">
    <source>
        <dbReference type="Proteomes" id="UP000461880"/>
    </source>
</evidence>
<sequence length="158" mass="17166">MKQLLVFFVLLAALIPGHLDPIRISSLKKQEITVTVRGEVNEPGDLKLAPYSTVQDALNEAGLKEDADLGALNPNTILSDHDVLDIPAKKSEAEQPLISINTADADTLCTVPGIGPKTAEQIVKYRNENGLFSSLEDLQSVKGIGPSKYEKMKPYLKL</sequence>
<dbReference type="InterPro" id="IPR051675">
    <property type="entry name" value="Endo/Exo/Phosphatase_dom_1"/>
</dbReference>
<protein>
    <recommendedName>
        <fullName evidence="1">Helix-hairpin-helix DNA-binding motif class 1 domain-containing protein</fullName>
    </recommendedName>
</protein>
<accession>A0A7X2TEV4</accession>
<dbReference type="Gene3D" id="3.10.560.10">
    <property type="entry name" value="Outer membrane lipoprotein wza domain like"/>
    <property type="match status" value="1"/>
</dbReference>
<dbReference type="GO" id="GO:0006281">
    <property type="term" value="P:DNA repair"/>
    <property type="evidence" value="ECO:0007669"/>
    <property type="project" value="InterPro"/>
</dbReference>
<dbReference type="AlphaFoldDB" id="A0A7X2TEV4"/>
<evidence type="ECO:0000259" key="1">
    <source>
        <dbReference type="SMART" id="SM00278"/>
    </source>
</evidence>
<dbReference type="GO" id="GO:0003677">
    <property type="term" value="F:DNA binding"/>
    <property type="evidence" value="ECO:0007669"/>
    <property type="project" value="InterPro"/>
</dbReference>
<organism evidence="2 3">
    <name type="scientific">Stecheria intestinalis</name>
    <dbReference type="NCBI Taxonomy" id="2606630"/>
    <lineage>
        <taxon>Bacteria</taxon>
        <taxon>Bacillati</taxon>
        <taxon>Bacillota</taxon>
        <taxon>Erysipelotrichia</taxon>
        <taxon>Erysipelotrichales</taxon>
        <taxon>Erysipelotrichaceae</taxon>
        <taxon>Stecheria</taxon>
    </lineage>
</organism>
<dbReference type="InterPro" id="IPR010994">
    <property type="entry name" value="RuvA_2-like"/>
</dbReference>
<dbReference type="Proteomes" id="UP000461880">
    <property type="component" value="Unassembled WGS sequence"/>
</dbReference>
<comment type="caution">
    <text evidence="2">The sequence shown here is derived from an EMBL/GenBank/DDBJ whole genome shotgun (WGS) entry which is preliminary data.</text>
</comment>
<keyword evidence="3" id="KW-1185">Reference proteome</keyword>
<dbReference type="InterPro" id="IPR004509">
    <property type="entry name" value="Competence_ComEA_HhH"/>
</dbReference>
<dbReference type="Pfam" id="PF12836">
    <property type="entry name" value="HHH_3"/>
    <property type="match status" value="1"/>
</dbReference>
<proteinExistence type="predicted"/>
<dbReference type="RefSeq" id="WP_154502257.1">
    <property type="nucleotide sequence ID" value="NZ_VUMN01000001.1"/>
</dbReference>